<dbReference type="EMBL" id="QFBC01000020">
    <property type="protein sequence ID" value="PWE52864.1"/>
    <property type="molecule type" value="Genomic_DNA"/>
</dbReference>
<evidence type="ECO:0000313" key="2">
    <source>
        <dbReference type="EMBL" id="PWE52864.1"/>
    </source>
</evidence>
<feature type="region of interest" description="Disordered" evidence="1">
    <location>
        <begin position="1"/>
        <end position="22"/>
    </location>
</feature>
<keyword evidence="3" id="KW-1185">Reference proteome</keyword>
<dbReference type="AlphaFoldDB" id="A0A2U2DHV8"/>
<name>A0A2U2DHV8_9HYPH</name>
<protein>
    <submittedName>
        <fullName evidence="2">5' DNA nuclease</fullName>
    </submittedName>
</protein>
<organism evidence="2 3">
    <name type="scientific">Metarhizobium album</name>
    <dbReference type="NCBI Taxonomy" id="2182425"/>
    <lineage>
        <taxon>Bacteria</taxon>
        <taxon>Pseudomonadati</taxon>
        <taxon>Pseudomonadota</taxon>
        <taxon>Alphaproteobacteria</taxon>
        <taxon>Hyphomicrobiales</taxon>
        <taxon>Rhizobiaceae</taxon>
        <taxon>Metarhizobium</taxon>
    </lineage>
</organism>
<dbReference type="Proteomes" id="UP000245252">
    <property type="component" value="Unassembled WGS sequence"/>
</dbReference>
<accession>A0A2U2DHV8</accession>
<evidence type="ECO:0000313" key="3">
    <source>
        <dbReference type="Proteomes" id="UP000245252"/>
    </source>
</evidence>
<sequence length="237" mass="24760">MTETAGKSTKQTANDTAGTALPPLHPFAAHPAAAFAAAATIGFGFSTQMAGAFLGALQSAVETSQRFSALLEKQMAEGQGAAVKVEPVVKEAKPVVTRTETAKVVPLKPVLRAVEEVAPVVETKAKPVVKTVSKEKVKSAVTAKAAPKAKQEKPVIAAPVKTVRRAKADDLKRISGIGPKLEQVLNGKGVSRFADIAGWSEDDIKRFDAELGVEGRIGRDDWIGQAKALAGTKTAKT</sequence>
<feature type="compositionally biased region" description="Polar residues" evidence="1">
    <location>
        <begin position="1"/>
        <end position="17"/>
    </location>
</feature>
<comment type="caution">
    <text evidence="2">The sequence shown here is derived from an EMBL/GenBank/DDBJ whole genome shotgun (WGS) entry which is preliminary data.</text>
</comment>
<dbReference type="RefSeq" id="WP_109461762.1">
    <property type="nucleotide sequence ID" value="NZ_QFBC01000020.1"/>
</dbReference>
<dbReference type="Gene3D" id="1.10.150.20">
    <property type="entry name" value="5' to 3' exonuclease, C-terminal subdomain"/>
    <property type="match status" value="1"/>
</dbReference>
<gene>
    <name evidence="2" type="ORF">DEM27_29140</name>
</gene>
<dbReference type="OrthoDB" id="9807941at2"/>
<evidence type="ECO:0000256" key="1">
    <source>
        <dbReference type="SAM" id="MobiDB-lite"/>
    </source>
</evidence>
<proteinExistence type="predicted"/>
<reference evidence="2 3" key="1">
    <citation type="submission" date="2018-05" db="EMBL/GenBank/DDBJ databases">
        <title>The draft genome of strain NS-104.</title>
        <authorList>
            <person name="Hang P."/>
            <person name="Jiang J."/>
        </authorList>
    </citation>
    <scope>NUCLEOTIDE SEQUENCE [LARGE SCALE GENOMIC DNA]</scope>
    <source>
        <strain evidence="2 3">NS-104</strain>
    </source>
</reference>